<keyword evidence="1" id="KW-0812">Transmembrane</keyword>
<comment type="caution">
    <text evidence="2">The sequence shown here is derived from an EMBL/GenBank/DDBJ whole genome shotgun (WGS) entry which is preliminary data.</text>
</comment>
<reference evidence="2 3" key="1">
    <citation type="submission" date="2017-10" db="EMBL/GenBank/DDBJ databases">
        <title>Sequencing the genomes of 1000 actinobacteria strains.</title>
        <authorList>
            <person name="Klenk H.-P."/>
        </authorList>
    </citation>
    <scope>NUCLEOTIDE SEQUENCE [LARGE SCALE GENOMIC DNA]</scope>
    <source>
        <strain evidence="2 3">DSM 21838</strain>
    </source>
</reference>
<feature type="transmembrane region" description="Helical" evidence="1">
    <location>
        <begin position="50"/>
        <end position="71"/>
    </location>
</feature>
<gene>
    <name evidence="2" type="ORF">ATJ97_2448</name>
</gene>
<keyword evidence="1" id="KW-0472">Membrane</keyword>
<proteinExistence type="predicted"/>
<keyword evidence="3" id="KW-1185">Reference proteome</keyword>
<evidence type="ECO:0000313" key="2">
    <source>
        <dbReference type="EMBL" id="PFG39928.1"/>
    </source>
</evidence>
<keyword evidence="1" id="KW-1133">Transmembrane helix</keyword>
<accession>A0A2A9ELZ4</accession>
<evidence type="ECO:0000256" key="1">
    <source>
        <dbReference type="SAM" id="Phobius"/>
    </source>
</evidence>
<evidence type="ECO:0000313" key="3">
    <source>
        <dbReference type="Proteomes" id="UP000222106"/>
    </source>
</evidence>
<name>A0A2A9ELZ4_9MICO</name>
<feature type="transmembrane region" description="Helical" evidence="1">
    <location>
        <begin position="6"/>
        <end position="29"/>
    </location>
</feature>
<protein>
    <submittedName>
        <fullName evidence="2">Uncharacterized protein</fullName>
    </submittedName>
</protein>
<dbReference type="AlphaFoldDB" id="A0A2A9ELZ4"/>
<dbReference type="Proteomes" id="UP000222106">
    <property type="component" value="Unassembled WGS sequence"/>
</dbReference>
<organism evidence="2 3">
    <name type="scientific">Georgenia soli</name>
    <dbReference type="NCBI Taxonomy" id="638953"/>
    <lineage>
        <taxon>Bacteria</taxon>
        <taxon>Bacillati</taxon>
        <taxon>Actinomycetota</taxon>
        <taxon>Actinomycetes</taxon>
        <taxon>Micrococcales</taxon>
        <taxon>Bogoriellaceae</taxon>
        <taxon>Georgenia</taxon>
    </lineage>
</organism>
<dbReference type="EMBL" id="PDJI01000004">
    <property type="protein sequence ID" value="PFG39928.1"/>
    <property type="molecule type" value="Genomic_DNA"/>
</dbReference>
<sequence length="72" mass="8206">MPDTPLLLLSHIIFGTLTVVLLIFPQVVLALEERFAPGESARMRKRRQKYYRMLGVLTGVIFIAGLLPYFVD</sequence>